<feature type="region of interest" description="Disordered" evidence="1">
    <location>
        <begin position="680"/>
        <end position="712"/>
    </location>
</feature>
<reference evidence="2" key="1">
    <citation type="submission" date="2023-10" db="EMBL/GenBank/DDBJ databases">
        <authorList>
            <person name="Chen Y."/>
            <person name="Shah S."/>
            <person name="Dougan E. K."/>
            <person name="Thang M."/>
            <person name="Chan C."/>
        </authorList>
    </citation>
    <scope>NUCLEOTIDE SEQUENCE [LARGE SCALE GENOMIC DNA]</scope>
</reference>
<gene>
    <name evidence="2" type="ORF">PCOR1329_LOCUS53384</name>
</gene>
<evidence type="ECO:0008006" key="4">
    <source>
        <dbReference type="Google" id="ProtNLM"/>
    </source>
</evidence>
<accession>A0ABN9V079</accession>
<evidence type="ECO:0000256" key="1">
    <source>
        <dbReference type="SAM" id="MobiDB-lite"/>
    </source>
</evidence>
<dbReference type="EMBL" id="CAUYUJ010016505">
    <property type="protein sequence ID" value="CAK0866037.1"/>
    <property type="molecule type" value="Genomic_DNA"/>
</dbReference>
<name>A0ABN9V079_9DINO</name>
<comment type="caution">
    <text evidence="2">The sequence shown here is derived from an EMBL/GenBank/DDBJ whole genome shotgun (WGS) entry which is preliminary data.</text>
</comment>
<feature type="region of interest" description="Disordered" evidence="1">
    <location>
        <begin position="919"/>
        <end position="939"/>
    </location>
</feature>
<feature type="compositionally biased region" description="Basic and acidic residues" evidence="1">
    <location>
        <begin position="919"/>
        <end position="931"/>
    </location>
</feature>
<sequence>MRERLTSKEFWPPRPSLARECGYLIDGVCLSCYMADHCSCGRPIEASSARRLSDGIPTDSPSINPSTASDCTIDNTFISDSVSLRIKGASYAITSVFAPDQSYGADLRRDFFELCDEVRSGIPATTSQLWLGDWNSHIGVDPCQHYSGLGRYRYGMNTPTGTPGRELAAWLAHGPQLDLIDSYFNIRPRGTWVKTFQVEFSDHCGKTYHLALAKAHEVWRELRQRGVEAQKRPLALHRMQGSLPEAVALREQYVRLCEDRRIVLSAAGGERSGFLAWSRTWNGPCNFMIWAVSTPRCASLGVKLQEYSQRGRQDHTPEALREHYSKLGAEVNTVSQETLDRLPPLRPTCAAFGDIPRQILAQMKKMKNSAGGKDEITIKMLLHGGDRVVGHTIHGIQHMWVTPPQEWEAFLHEAVVISLWERKGDPKDLDKHRGICLISIAKIIARVLSARLTAYCEEHHALANDQWGFRPMRSTLGAISVVRRLVDLACHCGADNFDDPICVEPLDMQKAYPSASRNAAEAVERNEGIPEAVIQFEKGLTEFTENVCRNRLGYSKPYKLLREFKEGCLASCVRYKIYHNAGLRDFRARSAAAGLSDIVQLRHAPETVRIHPFNGTHGPKWQRQADTWERFILDLISFADDTNLVHRASVAEARRDLITSTMNEWGETVHPDKWQHLRARRATPATAAAPAPAAAVPRAEHPPRRRPAAAAPAAAPAAARAAAQGLVRRWVTGKSSAAAALGPAPAAIPPAAAQKWDPSIELLGSWISADGTTERNLYERLTRVTAFNTKQLDILQRFQNRVVRAVTMSSTLTIRTMKGRLTQTDLRLRTGMDSIRAQITKRAHFGLDWARLPSGFCTHTAAGRGLTWKKQVDDWLRGVEALEGQERPWHVLATTYDDSGSHHMWDQLLRTYVEAKRKSADQDTHANRHAADQQPAPATRLRTIAEYGEATVNTWPQQCPHCGLPFRGIFAKRVHVGHCKKRRLAANLPLDGYPGFRQC</sequence>
<evidence type="ECO:0000313" key="3">
    <source>
        <dbReference type="Proteomes" id="UP001189429"/>
    </source>
</evidence>
<dbReference type="PANTHER" id="PTHR19446">
    <property type="entry name" value="REVERSE TRANSCRIPTASES"/>
    <property type="match status" value="1"/>
</dbReference>
<keyword evidence="3" id="KW-1185">Reference proteome</keyword>
<feature type="compositionally biased region" description="Low complexity" evidence="1">
    <location>
        <begin position="682"/>
        <end position="697"/>
    </location>
</feature>
<evidence type="ECO:0000313" key="2">
    <source>
        <dbReference type="EMBL" id="CAK0866037.1"/>
    </source>
</evidence>
<proteinExistence type="predicted"/>
<dbReference type="Proteomes" id="UP001189429">
    <property type="component" value="Unassembled WGS sequence"/>
</dbReference>
<protein>
    <recommendedName>
        <fullName evidence="4">Reverse transcriptase domain-containing protein</fullName>
    </recommendedName>
</protein>
<organism evidence="2 3">
    <name type="scientific">Prorocentrum cordatum</name>
    <dbReference type="NCBI Taxonomy" id="2364126"/>
    <lineage>
        <taxon>Eukaryota</taxon>
        <taxon>Sar</taxon>
        <taxon>Alveolata</taxon>
        <taxon>Dinophyceae</taxon>
        <taxon>Prorocentrales</taxon>
        <taxon>Prorocentraceae</taxon>
        <taxon>Prorocentrum</taxon>
    </lineage>
</organism>